<dbReference type="SUPFAM" id="SSF53098">
    <property type="entry name" value="Ribonuclease H-like"/>
    <property type="match status" value="1"/>
</dbReference>
<dbReference type="AlphaFoldDB" id="A0A1H0YK55"/>
<proteinExistence type="predicted"/>
<dbReference type="PROSITE" id="PS50994">
    <property type="entry name" value="INTEGRASE"/>
    <property type="match status" value="1"/>
</dbReference>
<feature type="region of interest" description="Disordered" evidence="1">
    <location>
        <begin position="134"/>
        <end position="153"/>
    </location>
</feature>
<evidence type="ECO:0000313" key="4">
    <source>
        <dbReference type="Proteomes" id="UP000199301"/>
    </source>
</evidence>
<dbReference type="InterPro" id="IPR036397">
    <property type="entry name" value="RNaseH_sf"/>
</dbReference>
<dbReference type="Gene3D" id="3.30.420.10">
    <property type="entry name" value="Ribonuclease H-like superfamily/Ribonuclease H"/>
    <property type="match status" value="1"/>
</dbReference>
<dbReference type="RefSeq" id="WP_175454958.1">
    <property type="nucleotide sequence ID" value="NZ_FNKO01000001.1"/>
</dbReference>
<dbReference type="PANTHER" id="PTHR46889:SF4">
    <property type="entry name" value="TRANSPOSASE INSO FOR INSERTION SEQUENCE ELEMENT IS911B-RELATED"/>
    <property type="match status" value="1"/>
</dbReference>
<evidence type="ECO:0000256" key="1">
    <source>
        <dbReference type="SAM" id="MobiDB-lite"/>
    </source>
</evidence>
<dbReference type="InterPro" id="IPR012337">
    <property type="entry name" value="RNaseH-like_sf"/>
</dbReference>
<dbReference type="PANTHER" id="PTHR46889">
    <property type="entry name" value="TRANSPOSASE INSF FOR INSERTION SEQUENCE IS3B-RELATED"/>
    <property type="match status" value="1"/>
</dbReference>
<protein>
    <submittedName>
        <fullName evidence="3">Integrase core domain-containing protein</fullName>
    </submittedName>
</protein>
<evidence type="ECO:0000313" key="3">
    <source>
        <dbReference type="EMBL" id="SDQ15547.1"/>
    </source>
</evidence>
<dbReference type="GO" id="GO:0003676">
    <property type="term" value="F:nucleic acid binding"/>
    <property type="evidence" value="ECO:0007669"/>
    <property type="project" value="InterPro"/>
</dbReference>
<dbReference type="GO" id="GO:0015074">
    <property type="term" value="P:DNA integration"/>
    <property type="evidence" value="ECO:0007669"/>
    <property type="project" value="InterPro"/>
</dbReference>
<dbReference type="Proteomes" id="UP000199301">
    <property type="component" value="Unassembled WGS sequence"/>
</dbReference>
<name>A0A1H0YK55_9ACTN</name>
<gene>
    <name evidence="3" type="ORF">SAMN04489718_0511</name>
</gene>
<sequence>MYRNIQPSCRRGITPGLGYALAERLSTELSTDCLNSAVGFRGSVVAGVIFHSDRGCQCTSTQLAQRCAKLGIRHLLGRTGICGGNAVVESFFGALKRKLVHRHRFTARAQAREVVFTWTRTRCNRQDCTPLWTTPAPSTGKPTMTTHNPWQHN</sequence>
<reference evidence="4" key="1">
    <citation type="submission" date="2016-10" db="EMBL/GenBank/DDBJ databases">
        <authorList>
            <person name="Varghese N."/>
            <person name="Submissions S."/>
        </authorList>
    </citation>
    <scope>NUCLEOTIDE SEQUENCE [LARGE SCALE GENOMIC DNA]</scope>
    <source>
        <strain evidence="4">DSM 45459</strain>
    </source>
</reference>
<dbReference type="Pfam" id="PF00665">
    <property type="entry name" value="rve"/>
    <property type="match status" value="1"/>
</dbReference>
<dbReference type="InterPro" id="IPR001584">
    <property type="entry name" value="Integrase_cat-core"/>
</dbReference>
<keyword evidence="4" id="KW-1185">Reference proteome</keyword>
<dbReference type="EMBL" id="FNKO01000001">
    <property type="protein sequence ID" value="SDQ15547.1"/>
    <property type="molecule type" value="Genomic_DNA"/>
</dbReference>
<dbReference type="STRING" id="995062.SAMN04489718_0511"/>
<accession>A0A1H0YK55</accession>
<feature type="domain" description="Integrase catalytic" evidence="2">
    <location>
        <begin position="49"/>
        <end position="143"/>
    </location>
</feature>
<organism evidence="3 4">
    <name type="scientific">Actinopolyspora saharensis</name>
    <dbReference type="NCBI Taxonomy" id="995062"/>
    <lineage>
        <taxon>Bacteria</taxon>
        <taxon>Bacillati</taxon>
        <taxon>Actinomycetota</taxon>
        <taxon>Actinomycetes</taxon>
        <taxon>Actinopolysporales</taxon>
        <taxon>Actinopolysporaceae</taxon>
        <taxon>Actinopolyspora</taxon>
    </lineage>
</organism>
<dbReference type="InterPro" id="IPR050900">
    <property type="entry name" value="Transposase_IS3/IS150/IS904"/>
</dbReference>
<evidence type="ECO:0000259" key="2">
    <source>
        <dbReference type="PROSITE" id="PS50994"/>
    </source>
</evidence>